<evidence type="ECO:0000259" key="2">
    <source>
        <dbReference type="PROSITE" id="PS50053"/>
    </source>
</evidence>
<feature type="compositionally biased region" description="Basic and acidic residues" evidence="1">
    <location>
        <begin position="25"/>
        <end position="39"/>
    </location>
</feature>
<feature type="domain" description="Ubiquitin-like" evidence="2">
    <location>
        <begin position="232"/>
        <end position="296"/>
    </location>
</feature>
<dbReference type="OrthoDB" id="3365399at2759"/>
<dbReference type="CDD" id="cd17080">
    <property type="entry name" value="Ubl_SLD2_Esc2_like"/>
    <property type="match status" value="1"/>
</dbReference>
<gene>
    <name evidence="3" type="ORF">N0V83_005021</name>
</gene>
<comment type="caution">
    <text evidence="3">The sequence shown here is derived from an EMBL/GenBank/DDBJ whole genome shotgun (WGS) entry which is preliminary data.</text>
</comment>
<sequence>MPDAQQDAPAPKKRSFFKRAAWQDAPKKDSDDIFSHADEFSDIVAEQSRRREEEERRAQSQRQRNKKRRKVSLENEEPMSPGSTSGGVLKQNLDNDVPSRIRTPEPPGSVPDSLSARYDSLTRIASSKDSLDRKQSIVIDLDDIDDQETSTHNSNSLAPNATLAPASRNEHRERDMPILSSRRAPTDDHEIEEVLDPTLAALAARARKRAALKAQSAVGTHGEASKAPIAQLFISPEIPDANPLMVKVRIDSTIEKPRQAWCAKQGFPADMTRNVFFTWKGTRLYDSTTIKRLGMQVDKNGNVSVEGDPNIYDDVNVPKVMVQAWTEALFQQRTKEDAAAKKLAAEVPPVVEEREPTPESVLQVTKIRLILKARGRDDFRLSVHPDTDFAHIAQAYKTRLKIDDNQPLTLTFDGDRLSPLDTVADTEIEDMDAIEVLFK</sequence>
<feature type="compositionally biased region" description="Basic and acidic residues" evidence="1">
    <location>
        <begin position="47"/>
        <end position="58"/>
    </location>
</feature>
<evidence type="ECO:0000313" key="3">
    <source>
        <dbReference type="EMBL" id="KAJ4370500.1"/>
    </source>
</evidence>
<feature type="region of interest" description="Disordered" evidence="1">
    <location>
        <begin position="1"/>
        <end position="116"/>
    </location>
</feature>
<proteinExistence type="predicted"/>
<protein>
    <recommendedName>
        <fullName evidence="2">Ubiquitin-like domain-containing protein</fullName>
    </recommendedName>
</protein>
<dbReference type="Pfam" id="PF11976">
    <property type="entry name" value="Rad60-SLD"/>
    <property type="match status" value="1"/>
</dbReference>
<dbReference type="Gene3D" id="3.10.20.90">
    <property type="entry name" value="Phosphatidylinositol 3-kinase Catalytic Subunit, Chain A, domain 1"/>
    <property type="match status" value="2"/>
</dbReference>
<evidence type="ECO:0000313" key="4">
    <source>
        <dbReference type="Proteomes" id="UP001140560"/>
    </source>
</evidence>
<reference evidence="3" key="1">
    <citation type="submission" date="2022-10" db="EMBL/GenBank/DDBJ databases">
        <title>Tapping the CABI collections for fungal endophytes: first genome assemblies for Collariella, Neodidymelliopsis, Ascochyta clinopodiicola, Didymella pomorum, Didymosphaeria variabile, Neocosmospora piperis and Neocucurbitaria cava.</title>
        <authorList>
            <person name="Hill R."/>
        </authorList>
    </citation>
    <scope>NUCLEOTIDE SEQUENCE</scope>
    <source>
        <strain evidence="3">IMI 356814</strain>
    </source>
</reference>
<dbReference type="AlphaFoldDB" id="A0A9W9CMS2"/>
<dbReference type="InterPro" id="IPR022617">
    <property type="entry name" value="Rad60/SUMO-like_dom"/>
</dbReference>
<feature type="compositionally biased region" description="Polar residues" evidence="1">
    <location>
        <begin position="150"/>
        <end position="159"/>
    </location>
</feature>
<dbReference type="EMBL" id="JAPEUY010000008">
    <property type="protein sequence ID" value="KAJ4370500.1"/>
    <property type="molecule type" value="Genomic_DNA"/>
</dbReference>
<dbReference type="PROSITE" id="PS50053">
    <property type="entry name" value="UBIQUITIN_2"/>
    <property type="match status" value="1"/>
</dbReference>
<feature type="region of interest" description="Disordered" evidence="1">
    <location>
        <begin position="145"/>
        <end position="178"/>
    </location>
</feature>
<keyword evidence="4" id="KW-1185">Reference proteome</keyword>
<name>A0A9W9CMS2_9PLEO</name>
<dbReference type="InterPro" id="IPR029071">
    <property type="entry name" value="Ubiquitin-like_domsf"/>
</dbReference>
<organism evidence="3 4">
    <name type="scientific">Neocucurbitaria cava</name>
    <dbReference type="NCBI Taxonomy" id="798079"/>
    <lineage>
        <taxon>Eukaryota</taxon>
        <taxon>Fungi</taxon>
        <taxon>Dikarya</taxon>
        <taxon>Ascomycota</taxon>
        <taxon>Pezizomycotina</taxon>
        <taxon>Dothideomycetes</taxon>
        <taxon>Pleosporomycetidae</taxon>
        <taxon>Pleosporales</taxon>
        <taxon>Pleosporineae</taxon>
        <taxon>Cucurbitariaceae</taxon>
        <taxon>Neocucurbitaria</taxon>
    </lineage>
</organism>
<dbReference type="SUPFAM" id="SSF54236">
    <property type="entry name" value="Ubiquitin-like"/>
    <property type="match status" value="1"/>
</dbReference>
<evidence type="ECO:0000256" key="1">
    <source>
        <dbReference type="SAM" id="MobiDB-lite"/>
    </source>
</evidence>
<dbReference type="Proteomes" id="UP001140560">
    <property type="component" value="Unassembled WGS sequence"/>
</dbReference>
<accession>A0A9W9CMS2</accession>
<dbReference type="InterPro" id="IPR000626">
    <property type="entry name" value="Ubiquitin-like_dom"/>
</dbReference>